<sequence>MEDLTLKPQKLTVPSHSFSGKQVKITKVHFSEVGVPMVEKLRTRSRKPTFLQKGREWPGYTCDSTHIQNTIHQFTALHK</sequence>
<name>E4XZ49_OIKDI</name>
<protein>
    <submittedName>
        <fullName evidence="1">Uncharacterized protein</fullName>
    </submittedName>
</protein>
<reference evidence="1" key="1">
    <citation type="journal article" date="2010" name="Science">
        <title>Plasticity of animal genome architecture unmasked by rapid evolution of a pelagic tunicate.</title>
        <authorList>
            <person name="Denoeud F."/>
            <person name="Henriet S."/>
            <person name="Mungpakdee S."/>
            <person name="Aury J.M."/>
            <person name="Da Silva C."/>
            <person name="Brinkmann H."/>
            <person name="Mikhaleva J."/>
            <person name="Olsen L.C."/>
            <person name="Jubin C."/>
            <person name="Canestro C."/>
            <person name="Bouquet J.M."/>
            <person name="Danks G."/>
            <person name="Poulain J."/>
            <person name="Campsteijn C."/>
            <person name="Adamski M."/>
            <person name="Cross I."/>
            <person name="Yadetie F."/>
            <person name="Muffato M."/>
            <person name="Louis A."/>
            <person name="Butcher S."/>
            <person name="Tsagkogeorga G."/>
            <person name="Konrad A."/>
            <person name="Singh S."/>
            <person name="Jensen M.F."/>
            <person name="Cong E.H."/>
            <person name="Eikeseth-Otteraa H."/>
            <person name="Noel B."/>
            <person name="Anthouard V."/>
            <person name="Porcel B.M."/>
            <person name="Kachouri-Lafond R."/>
            <person name="Nishino A."/>
            <person name="Ugolini M."/>
            <person name="Chourrout P."/>
            <person name="Nishida H."/>
            <person name="Aasland R."/>
            <person name="Huzurbazar S."/>
            <person name="Westhof E."/>
            <person name="Delsuc F."/>
            <person name="Lehrach H."/>
            <person name="Reinhardt R."/>
            <person name="Weissenbach J."/>
            <person name="Roy S.W."/>
            <person name="Artiguenave F."/>
            <person name="Postlethwait J.H."/>
            <person name="Manak J.R."/>
            <person name="Thompson E.M."/>
            <person name="Jaillon O."/>
            <person name="Du Pasquier L."/>
            <person name="Boudinot P."/>
            <person name="Liberles D.A."/>
            <person name="Volff J.N."/>
            <person name="Philippe H."/>
            <person name="Lenhard B."/>
            <person name="Roest Crollius H."/>
            <person name="Wincker P."/>
            <person name="Chourrout D."/>
        </authorList>
    </citation>
    <scope>NUCLEOTIDE SEQUENCE [LARGE SCALE GENOMIC DNA]</scope>
</reference>
<evidence type="ECO:0000313" key="2">
    <source>
        <dbReference type="Proteomes" id="UP000001307"/>
    </source>
</evidence>
<dbReference type="EMBL" id="FN653373">
    <property type="protein sequence ID" value="CBY14911.1"/>
    <property type="molecule type" value="Genomic_DNA"/>
</dbReference>
<dbReference type="AlphaFoldDB" id="E4XZ49"/>
<evidence type="ECO:0000313" key="1">
    <source>
        <dbReference type="EMBL" id="CBY14911.1"/>
    </source>
</evidence>
<proteinExistence type="predicted"/>
<gene>
    <name evidence="1" type="ORF">GSOID_T00010005001</name>
</gene>
<organism evidence="1">
    <name type="scientific">Oikopleura dioica</name>
    <name type="common">Tunicate</name>
    <dbReference type="NCBI Taxonomy" id="34765"/>
    <lineage>
        <taxon>Eukaryota</taxon>
        <taxon>Metazoa</taxon>
        <taxon>Chordata</taxon>
        <taxon>Tunicata</taxon>
        <taxon>Appendicularia</taxon>
        <taxon>Copelata</taxon>
        <taxon>Oikopleuridae</taxon>
        <taxon>Oikopleura</taxon>
    </lineage>
</organism>
<accession>E4XZ49</accession>
<dbReference type="InParanoid" id="E4XZ49"/>
<keyword evidence="2" id="KW-1185">Reference proteome</keyword>
<dbReference type="Proteomes" id="UP000001307">
    <property type="component" value="Unassembled WGS sequence"/>
</dbReference>